<dbReference type="GO" id="GO:0005576">
    <property type="term" value="C:extracellular region"/>
    <property type="evidence" value="ECO:0007669"/>
    <property type="project" value="UniProtKB-SubCell"/>
</dbReference>
<gene>
    <name evidence="6" type="ORF">F443_04798</name>
</gene>
<comment type="domain">
    <text evidence="5">The RxLR-dEER motif acts to carry the protein into the host cell cytoplasm through binding to cell surface phosphatidylinositol-3-phosphate.</text>
</comment>
<name>V9FNG9_PHYNI</name>
<feature type="chain" id="PRO_5028525223" description="RxLR effector protein" evidence="5">
    <location>
        <begin position="22"/>
        <end position="147"/>
    </location>
</feature>
<evidence type="ECO:0000256" key="4">
    <source>
        <dbReference type="ARBA" id="ARBA00022729"/>
    </source>
</evidence>
<dbReference type="eggNOG" id="ENOG502R7Q8">
    <property type="taxonomic scope" value="Eukaryota"/>
</dbReference>
<comment type="similarity">
    <text evidence="2 5">Belongs to the RxLR effector family.</text>
</comment>
<dbReference type="HOGENOM" id="CLU_140049_0_0_1"/>
<comment type="function">
    <text evidence="5">Effector that suppresses plant defense responses during pathogen infection.</text>
</comment>
<keyword evidence="7" id="KW-1185">Reference proteome</keyword>
<reference evidence="6 7" key="1">
    <citation type="submission" date="2013-11" db="EMBL/GenBank/DDBJ databases">
        <title>The Genome Sequence of Phytophthora parasitica P1569.</title>
        <authorList>
            <consortium name="The Broad Institute Genomics Platform"/>
            <person name="Russ C."/>
            <person name="Tyler B."/>
            <person name="Panabieres F."/>
            <person name="Shan W."/>
            <person name="Tripathy S."/>
            <person name="Grunwald N."/>
            <person name="Machado M."/>
            <person name="Johnson C.S."/>
            <person name="Arredondo F."/>
            <person name="Hong C."/>
            <person name="Coffey M."/>
            <person name="Young S.K."/>
            <person name="Zeng Q."/>
            <person name="Gargeya S."/>
            <person name="Fitzgerald M."/>
            <person name="Abouelleil A."/>
            <person name="Alvarado L."/>
            <person name="Chapman S.B."/>
            <person name="Gainer-Dewar J."/>
            <person name="Goldberg J."/>
            <person name="Griggs A."/>
            <person name="Gujja S."/>
            <person name="Hansen M."/>
            <person name="Howarth C."/>
            <person name="Imamovic A."/>
            <person name="Ireland A."/>
            <person name="Larimer J."/>
            <person name="McCowan C."/>
            <person name="Murphy C."/>
            <person name="Pearson M."/>
            <person name="Poon T.W."/>
            <person name="Priest M."/>
            <person name="Roberts A."/>
            <person name="Saif S."/>
            <person name="Shea T."/>
            <person name="Sykes S."/>
            <person name="Wortman J."/>
            <person name="Nusbaum C."/>
            <person name="Birren B."/>
        </authorList>
    </citation>
    <scope>NUCLEOTIDE SEQUENCE [LARGE SCALE GENOMIC DNA]</scope>
    <source>
        <strain evidence="6 7">P1569</strain>
    </source>
</reference>
<evidence type="ECO:0000313" key="7">
    <source>
        <dbReference type="Proteomes" id="UP000018721"/>
    </source>
</evidence>
<evidence type="ECO:0000256" key="1">
    <source>
        <dbReference type="ARBA" id="ARBA00004613"/>
    </source>
</evidence>
<evidence type="ECO:0000256" key="3">
    <source>
        <dbReference type="ARBA" id="ARBA00022525"/>
    </source>
</evidence>
<dbReference type="OrthoDB" id="128182at2759"/>
<comment type="subcellular location">
    <subcellularLocation>
        <location evidence="1 5">Secreted</location>
    </subcellularLocation>
</comment>
<dbReference type="EMBL" id="ANIZ01000867">
    <property type="protein sequence ID" value="ETI51947.1"/>
    <property type="molecule type" value="Genomic_DNA"/>
</dbReference>
<accession>V9FNG9</accession>
<keyword evidence="4 5" id="KW-0732">Signal</keyword>
<dbReference type="AlphaFoldDB" id="V9FNG9"/>
<feature type="signal peptide" evidence="5">
    <location>
        <begin position="1"/>
        <end position="21"/>
    </location>
</feature>
<evidence type="ECO:0000313" key="6">
    <source>
        <dbReference type="EMBL" id="ETI51947.1"/>
    </source>
</evidence>
<sequence>MRLSCILVAATALALLARGNALTATSDKATGVSTMESPDTARVLEVENHAGAEKRSLRSHRVVDDIDDIDSIDDINDEEGEERRGSANLFASWKLDEMLSGVKEFKRYKNLKAYGYTPGTLQTKLENLYGTRYRDLWERYRANYYTI</sequence>
<evidence type="ECO:0000256" key="5">
    <source>
        <dbReference type="RuleBase" id="RU367124"/>
    </source>
</evidence>
<dbReference type="Pfam" id="PF16810">
    <property type="entry name" value="RXLR"/>
    <property type="match status" value="1"/>
</dbReference>
<dbReference type="Proteomes" id="UP000018721">
    <property type="component" value="Unassembled WGS sequence"/>
</dbReference>
<protein>
    <recommendedName>
        <fullName evidence="5">RxLR effector protein</fullName>
    </recommendedName>
</protein>
<proteinExistence type="inferred from homology"/>
<organism evidence="6 7">
    <name type="scientific">Phytophthora nicotianae P1569</name>
    <dbReference type="NCBI Taxonomy" id="1317065"/>
    <lineage>
        <taxon>Eukaryota</taxon>
        <taxon>Sar</taxon>
        <taxon>Stramenopiles</taxon>
        <taxon>Oomycota</taxon>
        <taxon>Peronosporomycetes</taxon>
        <taxon>Peronosporales</taxon>
        <taxon>Peronosporaceae</taxon>
        <taxon>Phytophthora</taxon>
    </lineage>
</organism>
<evidence type="ECO:0000256" key="2">
    <source>
        <dbReference type="ARBA" id="ARBA00010400"/>
    </source>
</evidence>
<keyword evidence="3 5" id="KW-0964">Secreted</keyword>
<dbReference type="InterPro" id="IPR031825">
    <property type="entry name" value="RXLR"/>
</dbReference>
<comment type="caution">
    <text evidence="6">The sequence shown here is derived from an EMBL/GenBank/DDBJ whole genome shotgun (WGS) entry which is preliminary data.</text>
</comment>